<dbReference type="InterPro" id="IPR046856">
    <property type="entry name" value="Gemin6_C"/>
</dbReference>
<dbReference type="CTD" id="25342765"/>
<keyword evidence="3" id="KW-1185">Reference proteome</keyword>
<organism evidence="2 3">
    <name type="scientific">Necator americanus</name>
    <name type="common">Human hookworm</name>
    <dbReference type="NCBI Taxonomy" id="51031"/>
    <lineage>
        <taxon>Eukaryota</taxon>
        <taxon>Metazoa</taxon>
        <taxon>Ecdysozoa</taxon>
        <taxon>Nematoda</taxon>
        <taxon>Chromadorea</taxon>
        <taxon>Rhabditida</taxon>
        <taxon>Rhabditina</taxon>
        <taxon>Rhabditomorpha</taxon>
        <taxon>Strongyloidea</taxon>
        <taxon>Ancylostomatidae</taxon>
        <taxon>Bunostominae</taxon>
        <taxon>Necator</taxon>
    </lineage>
</organism>
<dbReference type="EMBL" id="KI659684">
    <property type="protein sequence ID" value="ETN78863.1"/>
    <property type="molecule type" value="Genomic_DNA"/>
</dbReference>
<accession>W2TAJ8</accession>
<protein>
    <submittedName>
        <fullName evidence="2">Gemin6 protein</fullName>
    </submittedName>
</protein>
<dbReference type="GeneID" id="25342765"/>
<proteinExistence type="predicted"/>
<dbReference type="GO" id="GO:0032797">
    <property type="term" value="C:SMN complex"/>
    <property type="evidence" value="ECO:0007669"/>
    <property type="project" value="TreeGrafter"/>
</dbReference>
<dbReference type="KEGG" id="nai:NECAME_02727"/>
<dbReference type="InterPro" id="IPR047574">
    <property type="entry name" value="AD"/>
</dbReference>
<dbReference type="InterPro" id="IPR009422">
    <property type="entry name" value="Gemin6"/>
</dbReference>
<dbReference type="OrthoDB" id="77463at2759"/>
<dbReference type="PANTHER" id="PTHR14710">
    <property type="entry name" value="GEM-ASSOCIATED PROTEIN 6"/>
    <property type="match status" value="1"/>
</dbReference>
<dbReference type="PROSITE" id="PS52001">
    <property type="entry name" value="AD"/>
    <property type="match status" value="1"/>
</dbReference>
<dbReference type="Gene3D" id="2.30.30.100">
    <property type="match status" value="1"/>
</dbReference>
<dbReference type="GO" id="GO:0005634">
    <property type="term" value="C:nucleus"/>
    <property type="evidence" value="ECO:0007669"/>
    <property type="project" value="InterPro"/>
</dbReference>
<evidence type="ECO:0000313" key="2">
    <source>
        <dbReference type="EMBL" id="ETN78863.1"/>
    </source>
</evidence>
<dbReference type="Pfam" id="PF20417">
    <property type="entry name" value="Gemin6_C"/>
    <property type="match status" value="1"/>
</dbReference>
<gene>
    <name evidence="2" type="ORF">NECAME_02727</name>
</gene>
<dbReference type="OMA" id="LEWEDYV"/>
<dbReference type="Proteomes" id="UP000053676">
    <property type="component" value="Unassembled WGS sequence"/>
</dbReference>
<dbReference type="AlphaFoldDB" id="W2TAJ8"/>
<evidence type="ECO:0000259" key="1">
    <source>
        <dbReference type="PROSITE" id="PS52001"/>
    </source>
</evidence>
<dbReference type="GO" id="GO:0000387">
    <property type="term" value="P:spliceosomal snRNP assembly"/>
    <property type="evidence" value="ECO:0007669"/>
    <property type="project" value="TreeGrafter"/>
</dbReference>
<dbReference type="GO" id="GO:0000245">
    <property type="term" value="P:spliceosomal complex assembly"/>
    <property type="evidence" value="ECO:0007669"/>
    <property type="project" value="InterPro"/>
</dbReference>
<reference evidence="3" key="1">
    <citation type="journal article" date="2014" name="Nat. Genet.">
        <title>Genome of the human hookworm Necator americanus.</title>
        <authorList>
            <person name="Tang Y.T."/>
            <person name="Gao X."/>
            <person name="Rosa B.A."/>
            <person name="Abubucker S."/>
            <person name="Hallsworth-Pepin K."/>
            <person name="Martin J."/>
            <person name="Tyagi R."/>
            <person name="Heizer E."/>
            <person name="Zhang X."/>
            <person name="Bhonagiri-Palsikar V."/>
            <person name="Minx P."/>
            <person name="Warren W.C."/>
            <person name="Wang Q."/>
            <person name="Zhan B."/>
            <person name="Hotez P.J."/>
            <person name="Sternberg P.W."/>
            <person name="Dougall A."/>
            <person name="Gaze S.T."/>
            <person name="Mulvenna J."/>
            <person name="Sotillo J."/>
            <person name="Ranganathan S."/>
            <person name="Rabelo E.M."/>
            <person name="Wilson R.K."/>
            <person name="Felgner P.L."/>
            <person name="Bethony J."/>
            <person name="Hawdon J.M."/>
            <person name="Gasser R.B."/>
            <person name="Loukas A."/>
            <person name="Mitreva M."/>
        </authorList>
    </citation>
    <scope>NUCLEOTIDE SEQUENCE [LARGE SCALE GENOMIC DNA]</scope>
</reference>
<name>W2TAJ8_NECAM</name>
<dbReference type="PANTHER" id="PTHR14710:SF2">
    <property type="entry name" value="GEM-ASSOCIATED PROTEIN 6"/>
    <property type="match status" value="1"/>
</dbReference>
<sequence>MEGAPPFSWIAHPVKVQLVNGGRERSVEGNLYTVDPVTGSIVVLQFHNEKPWQLSWIPREGYTSVQLLEESSPYCQQHSVELSDMMAHMFGMRKVDDFDVDELKQRRERLLSWLRTNHVDVKECDDNSLLIFGAARIHPPYTEDHCTCDNAIVLKRLRALVGKVPQ</sequence>
<feature type="domain" description="AD" evidence="1">
    <location>
        <begin position="78"/>
        <end position="166"/>
    </location>
</feature>
<evidence type="ECO:0000313" key="3">
    <source>
        <dbReference type="Proteomes" id="UP000053676"/>
    </source>
</evidence>
<dbReference type="STRING" id="51031.W2TAJ8"/>